<protein>
    <submittedName>
        <fullName evidence="2">Uncharacterized protein</fullName>
    </submittedName>
</protein>
<gene>
    <name evidence="2" type="ORF">CWO85_00995</name>
</gene>
<keyword evidence="1" id="KW-0472">Membrane</keyword>
<accession>A0A660HM49</accession>
<name>A0A660HM49_ZIZJU</name>
<evidence type="ECO:0000313" key="3">
    <source>
        <dbReference type="Proteomes" id="UP000272462"/>
    </source>
</evidence>
<sequence length="195" mass="20826">METKFPSLITFKEIGVFCLSLLENLFKIFKTVCEYIIYTVINKETLTGVGITSTTAVVGASVGGGIRGGIQGAAVGAAGGPSGAITGAIVGGAKGAINTGSEAFKIAAKGAQIVLTLFKKIFLIVIDFFMKIGTKFLSVLIYAAKIVNNVLKLILNKLGIIKIIKWLFVIIVNICFMWGFKKEINESVIRTINDE</sequence>
<keyword evidence="1" id="KW-1133">Transmembrane helix</keyword>
<keyword evidence="1" id="KW-0812">Transmembrane</keyword>
<organism evidence="2 3">
    <name type="scientific">Ziziphus jujuba witches'-broom phytoplasma</name>
    <dbReference type="NCBI Taxonomy" id="135727"/>
    <lineage>
        <taxon>Bacteria</taxon>
        <taxon>Bacillati</taxon>
        <taxon>Mycoplasmatota</taxon>
        <taxon>Mollicutes</taxon>
        <taxon>Acholeplasmatales</taxon>
        <taxon>Acholeplasmataceae</taxon>
        <taxon>Candidatus Phytoplasma</taxon>
        <taxon>16SrV (Elm yellows group)</taxon>
    </lineage>
</organism>
<feature type="transmembrane region" description="Helical" evidence="1">
    <location>
        <begin position="121"/>
        <end position="143"/>
    </location>
</feature>
<dbReference type="Proteomes" id="UP000272462">
    <property type="component" value="Chromosome"/>
</dbReference>
<dbReference type="RefSeq" id="WP_121463843.1">
    <property type="nucleotide sequence ID" value="NZ_CP025121.1"/>
</dbReference>
<evidence type="ECO:0000313" key="2">
    <source>
        <dbReference type="EMBL" id="AYJ01113.1"/>
    </source>
</evidence>
<dbReference type="EMBL" id="CP025121">
    <property type="protein sequence ID" value="AYJ01113.1"/>
    <property type="molecule type" value="Genomic_DNA"/>
</dbReference>
<keyword evidence="3" id="KW-1185">Reference proteome</keyword>
<reference evidence="2 3" key="1">
    <citation type="journal article" date="2018" name="BMC Genomics">
        <title>Comparative genome analysis of jujube witches'-broom Phytoplasma, an obligate pathogen that causes jujube witches'-broom disease.</title>
        <authorList>
            <person name="Wang J."/>
            <person name="Song L."/>
            <person name="Jiao Q."/>
            <person name="Yang S."/>
            <person name="Gao R."/>
            <person name="Lu X."/>
            <person name="Zhou G."/>
        </authorList>
    </citation>
    <scope>NUCLEOTIDE SEQUENCE [LARGE SCALE GENOMIC DNA]</scope>
    <source>
        <strain evidence="2">Jwb-nky</strain>
    </source>
</reference>
<feature type="transmembrane region" description="Helical" evidence="1">
    <location>
        <begin position="163"/>
        <end position="180"/>
    </location>
</feature>
<proteinExistence type="predicted"/>
<dbReference type="AlphaFoldDB" id="A0A660HM49"/>
<evidence type="ECO:0000256" key="1">
    <source>
        <dbReference type="SAM" id="Phobius"/>
    </source>
</evidence>
<dbReference type="KEGG" id="pzi:CWO85_00995"/>